<comment type="subcellular location">
    <subcellularLocation>
        <location evidence="1">Membrane</location>
        <topology evidence="1">Multi-pass membrane protein</topology>
    </subcellularLocation>
</comment>
<feature type="region of interest" description="Disordered" evidence="5">
    <location>
        <begin position="134"/>
        <end position="192"/>
    </location>
</feature>
<feature type="compositionally biased region" description="Basic and acidic residues" evidence="5">
    <location>
        <begin position="256"/>
        <end position="268"/>
    </location>
</feature>
<feature type="compositionally biased region" description="Low complexity" evidence="5">
    <location>
        <begin position="454"/>
        <end position="474"/>
    </location>
</feature>
<feature type="transmembrane region" description="Helical" evidence="6">
    <location>
        <begin position="399"/>
        <end position="420"/>
    </location>
</feature>
<feature type="compositionally biased region" description="Low complexity" evidence="5">
    <location>
        <begin position="157"/>
        <end position="166"/>
    </location>
</feature>
<feature type="region of interest" description="Disordered" evidence="5">
    <location>
        <begin position="596"/>
        <end position="620"/>
    </location>
</feature>
<reference evidence="7" key="1">
    <citation type="journal article" date="2020" name="Fungal Divers.">
        <title>Resolving the Mortierellaceae phylogeny through synthesis of multi-gene phylogenetics and phylogenomics.</title>
        <authorList>
            <person name="Vandepol N."/>
            <person name="Liber J."/>
            <person name="Desiro A."/>
            <person name="Na H."/>
            <person name="Kennedy M."/>
            <person name="Barry K."/>
            <person name="Grigoriev I.V."/>
            <person name="Miller A.N."/>
            <person name="O'Donnell K."/>
            <person name="Stajich J.E."/>
            <person name="Bonito G."/>
        </authorList>
    </citation>
    <scope>NUCLEOTIDE SEQUENCE</scope>
    <source>
        <strain evidence="7">REB-010B</strain>
    </source>
</reference>
<evidence type="ECO:0000256" key="3">
    <source>
        <dbReference type="ARBA" id="ARBA00022989"/>
    </source>
</evidence>
<dbReference type="InterPro" id="IPR045014">
    <property type="entry name" value="TM41A/B"/>
</dbReference>
<name>A0A9P6URH8_9FUNG</name>
<sequence>MSAFVATASTTGTATVAALGRLHNTGSSTATSSQRTHYTGRQRSSSFTLRGGHSNSLGRPTSLSSSGSGSPVIPSSVLAASKRLGVSTDALNKSLYQYDVAASSLASGYVGGPPVSESNNSTAMASSRAQQFLGEGHTAGPDQSFRNTRQEQPPPTSSTDPNSDTNADQTHGNNTPTVCTGRSRSNTLTTTSTGAVDVASASISNQLDHIMRPRRPSLVTRLSGSISLSTTTIPNANAPESSPPAINHTAFLHSHHPADSHTHHYHEREEDESRNDNNNSSIMIATSSSSSTSSLPWANLQLGFAPRIAILIALFGLSLAGLYLLAQVLPPLSLPKSIDDVKIDASILQEFATETYEGWMRTFMVFSVVYMWKQCFGIPGSAFLNILAGALYGPWFGTFLTSLLTTLGSVLAYFMSFFLMEPIMNRYASSKLDQMRLQVQKKTMRSASKKKSLSTKTSSTATSTAIQTSINASSPSGTSMPVHSNSNRISGNGSSSNIPSIQQGSLRPRSSSFTIRKSDAVADQGASPSAIYSSPYVAHNQQRYASASSAVLENPTINYLQHDEMDFHEGEALLSENKRGDDSMLFMEQHDELHNNGISSNINTADDENDAWDSEADDEDQDEGTSLFMQLLLIRLFPLTPYWFINLASPLVGVPVVPFMTSMFLGCMPYNYICAQAGAILTEIHELRDIYQQPWILLQIVLVLVLSAAAVVVSKRTKKKQMEKDQRKHRTSEEDGTMGGDESTHRLLPQIREPESRETIAMATLEVQRPSSGAHKRDSAIVDMTGYRY</sequence>
<feature type="compositionally biased region" description="Polar residues" evidence="5">
    <location>
        <begin position="24"/>
        <end position="48"/>
    </location>
</feature>
<feature type="transmembrane region" description="Helical" evidence="6">
    <location>
        <begin position="695"/>
        <end position="714"/>
    </location>
</feature>
<dbReference type="GO" id="GO:0016020">
    <property type="term" value="C:membrane"/>
    <property type="evidence" value="ECO:0007669"/>
    <property type="project" value="UniProtKB-SubCell"/>
</dbReference>
<evidence type="ECO:0000313" key="7">
    <source>
        <dbReference type="EMBL" id="KAG0316430.1"/>
    </source>
</evidence>
<evidence type="ECO:0000256" key="6">
    <source>
        <dbReference type="SAM" id="Phobius"/>
    </source>
</evidence>
<dbReference type="EMBL" id="JAAAIP010000482">
    <property type="protein sequence ID" value="KAG0316430.1"/>
    <property type="molecule type" value="Genomic_DNA"/>
</dbReference>
<dbReference type="PANTHER" id="PTHR43220">
    <property type="match status" value="1"/>
</dbReference>
<evidence type="ECO:0000256" key="5">
    <source>
        <dbReference type="SAM" id="MobiDB-lite"/>
    </source>
</evidence>
<feature type="compositionally biased region" description="Low complexity" evidence="5">
    <location>
        <begin position="180"/>
        <end position="192"/>
    </location>
</feature>
<evidence type="ECO:0000256" key="4">
    <source>
        <dbReference type="ARBA" id="ARBA00023136"/>
    </source>
</evidence>
<evidence type="ECO:0000313" key="8">
    <source>
        <dbReference type="Proteomes" id="UP000738325"/>
    </source>
</evidence>
<feature type="region of interest" description="Disordered" evidence="5">
    <location>
        <begin position="719"/>
        <end position="754"/>
    </location>
</feature>
<evidence type="ECO:0000256" key="2">
    <source>
        <dbReference type="ARBA" id="ARBA00022692"/>
    </source>
</evidence>
<evidence type="ECO:0000256" key="1">
    <source>
        <dbReference type="ARBA" id="ARBA00004141"/>
    </source>
</evidence>
<feature type="transmembrane region" description="Helical" evidence="6">
    <location>
        <begin position="370"/>
        <end position="393"/>
    </location>
</feature>
<feature type="compositionally biased region" description="Low complexity" evidence="5">
    <location>
        <begin position="484"/>
        <end position="505"/>
    </location>
</feature>
<feature type="compositionally biased region" description="Basic residues" evidence="5">
    <location>
        <begin position="443"/>
        <end position="453"/>
    </location>
</feature>
<feature type="compositionally biased region" description="Low complexity" evidence="5">
    <location>
        <begin position="54"/>
        <end position="73"/>
    </location>
</feature>
<comment type="caution">
    <text evidence="7">The sequence shown here is derived from an EMBL/GenBank/DDBJ whole genome shotgun (WGS) entry which is preliminary data.</text>
</comment>
<proteinExistence type="predicted"/>
<feature type="region of interest" description="Disordered" evidence="5">
    <location>
        <begin position="443"/>
        <end position="511"/>
    </location>
</feature>
<keyword evidence="2 6" id="KW-0812">Transmembrane</keyword>
<feature type="transmembrane region" description="Helical" evidence="6">
    <location>
        <begin position="639"/>
        <end position="660"/>
    </location>
</feature>
<organism evidence="7 8">
    <name type="scientific">Dissophora globulifera</name>
    <dbReference type="NCBI Taxonomy" id="979702"/>
    <lineage>
        <taxon>Eukaryota</taxon>
        <taxon>Fungi</taxon>
        <taxon>Fungi incertae sedis</taxon>
        <taxon>Mucoromycota</taxon>
        <taxon>Mortierellomycotina</taxon>
        <taxon>Mortierellomycetes</taxon>
        <taxon>Mortierellales</taxon>
        <taxon>Mortierellaceae</taxon>
        <taxon>Dissophora</taxon>
    </lineage>
</organism>
<keyword evidence="4 6" id="KW-0472">Membrane</keyword>
<feature type="transmembrane region" description="Helical" evidence="6">
    <location>
        <begin position="304"/>
        <end position="326"/>
    </location>
</feature>
<dbReference type="Proteomes" id="UP000738325">
    <property type="component" value="Unassembled WGS sequence"/>
</dbReference>
<feature type="region of interest" description="Disordered" evidence="5">
    <location>
        <begin position="24"/>
        <end position="73"/>
    </location>
</feature>
<dbReference type="PANTHER" id="PTHR43220:SF21">
    <property type="entry name" value="TRANSMEMBRANE PROTEIN 41A"/>
    <property type="match status" value="1"/>
</dbReference>
<dbReference type="AlphaFoldDB" id="A0A9P6URH8"/>
<feature type="compositionally biased region" description="Polar residues" evidence="5">
    <location>
        <begin position="167"/>
        <end position="178"/>
    </location>
</feature>
<gene>
    <name evidence="7" type="primary">TMEM41A</name>
    <name evidence="7" type="ORF">BGZ99_006912</name>
</gene>
<keyword evidence="8" id="KW-1185">Reference proteome</keyword>
<feature type="compositionally biased region" description="Acidic residues" evidence="5">
    <location>
        <begin position="605"/>
        <end position="620"/>
    </location>
</feature>
<feature type="region of interest" description="Disordered" evidence="5">
    <location>
        <begin position="255"/>
        <end position="294"/>
    </location>
</feature>
<accession>A0A9P6URH8</accession>
<protein>
    <submittedName>
        <fullName evidence="7">Transmembrane protein 41A</fullName>
    </submittedName>
</protein>
<feature type="compositionally biased region" description="Low complexity" evidence="5">
    <location>
        <begin position="276"/>
        <end position="294"/>
    </location>
</feature>
<dbReference type="OrthoDB" id="3364966at2759"/>
<keyword evidence="3 6" id="KW-1133">Transmembrane helix</keyword>